<evidence type="ECO:0000313" key="3">
    <source>
        <dbReference type="Proteomes" id="UP000324222"/>
    </source>
</evidence>
<protein>
    <submittedName>
        <fullName evidence="2">Uncharacterized protein</fullName>
    </submittedName>
</protein>
<dbReference type="EMBL" id="VSRR010000412">
    <property type="protein sequence ID" value="MPC15261.1"/>
    <property type="molecule type" value="Genomic_DNA"/>
</dbReference>
<dbReference type="AlphaFoldDB" id="A0A5B7D223"/>
<name>A0A5B7D223_PORTR</name>
<gene>
    <name evidence="2" type="ORF">E2C01_008047</name>
</gene>
<feature type="region of interest" description="Disordered" evidence="1">
    <location>
        <begin position="1"/>
        <end position="27"/>
    </location>
</feature>
<comment type="caution">
    <text evidence="2">The sequence shown here is derived from an EMBL/GenBank/DDBJ whole genome shotgun (WGS) entry which is preliminary data.</text>
</comment>
<reference evidence="2 3" key="1">
    <citation type="submission" date="2019-05" db="EMBL/GenBank/DDBJ databases">
        <title>Another draft genome of Portunus trituberculatus and its Hox gene families provides insights of decapod evolution.</title>
        <authorList>
            <person name="Jeong J.-H."/>
            <person name="Song I."/>
            <person name="Kim S."/>
            <person name="Choi T."/>
            <person name="Kim D."/>
            <person name="Ryu S."/>
            <person name="Kim W."/>
        </authorList>
    </citation>
    <scope>NUCLEOTIDE SEQUENCE [LARGE SCALE GENOMIC DNA]</scope>
    <source>
        <tissue evidence="2">Muscle</tissue>
    </source>
</reference>
<accession>A0A5B7D223</accession>
<evidence type="ECO:0000256" key="1">
    <source>
        <dbReference type="SAM" id="MobiDB-lite"/>
    </source>
</evidence>
<dbReference type="Proteomes" id="UP000324222">
    <property type="component" value="Unassembled WGS sequence"/>
</dbReference>
<keyword evidence="3" id="KW-1185">Reference proteome</keyword>
<evidence type="ECO:0000313" key="2">
    <source>
        <dbReference type="EMBL" id="MPC15261.1"/>
    </source>
</evidence>
<organism evidence="2 3">
    <name type="scientific">Portunus trituberculatus</name>
    <name type="common">Swimming crab</name>
    <name type="synonym">Neptunus trituberculatus</name>
    <dbReference type="NCBI Taxonomy" id="210409"/>
    <lineage>
        <taxon>Eukaryota</taxon>
        <taxon>Metazoa</taxon>
        <taxon>Ecdysozoa</taxon>
        <taxon>Arthropoda</taxon>
        <taxon>Crustacea</taxon>
        <taxon>Multicrustacea</taxon>
        <taxon>Malacostraca</taxon>
        <taxon>Eumalacostraca</taxon>
        <taxon>Eucarida</taxon>
        <taxon>Decapoda</taxon>
        <taxon>Pleocyemata</taxon>
        <taxon>Brachyura</taxon>
        <taxon>Eubrachyura</taxon>
        <taxon>Portunoidea</taxon>
        <taxon>Portunidae</taxon>
        <taxon>Portuninae</taxon>
        <taxon>Portunus</taxon>
    </lineage>
</organism>
<proteinExistence type="predicted"/>
<sequence length="76" mass="8351">MVTDCGVNDALHSTEPELPTTSRENLSDQSLSSTLTVAFFFPKNAFDLKEKRMASLLTSSCTTMLFRVSPCMENVG</sequence>